<comment type="subcellular location">
    <subcellularLocation>
        <location evidence="1">Secreted</location>
    </subcellularLocation>
</comment>
<feature type="chain" id="PRO_5034831004" description="C1q domain-containing protein" evidence="4">
    <location>
        <begin position="20"/>
        <end position="246"/>
    </location>
</feature>
<dbReference type="Ensembl" id="ENSSMAT00000056539.1">
    <property type="protein sequence ID" value="ENSSMAP00000063859.1"/>
    <property type="gene ID" value="ENSSMAG00000035304.1"/>
</dbReference>
<evidence type="ECO:0000313" key="7">
    <source>
        <dbReference type="Proteomes" id="UP000694558"/>
    </source>
</evidence>
<dbReference type="AlphaFoldDB" id="A0A8D3DWF0"/>
<sequence>MGRLSVILLVCCLAGLCDCQAGGEGNEVQTAELTHEDQASDRRLQASDRRLEASDRRLEASDRRLHASDRRLEASEQKLSAFNKTVTQISTVLQGKPQVAFSVALPVDGTIGPANVLHPLVNRQVLSNIGGHYSRVTGYFTAPVRGVYYFTFTSLCWYSLDHTCGGSLYHNGNSILSWYCHPPTDPTSASNSGVLWLPVGDKVNVCLWPNGIMSDNVNKYSSFTGFLLFSMWRVRKCSLISNTSNV</sequence>
<dbReference type="GO" id="GO:0005576">
    <property type="term" value="C:extracellular region"/>
    <property type="evidence" value="ECO:0007669"/>
    <property type="project" value="UniProtKB-SubCell"/>
</dbReference>
<evidence type="ECO:0000256" key="4">
    <source>
        <dbReference type="SAM" id="SignalP"/>
    </source>
</evidence>
<evidence type="ECO:0000259" key="5">
    <source>
        <dbReference type="PROSITE" id="PS50871"/>
    </source>
</evidence>
<keyword evidence="2" id="KW-0964">Secreted</keyword>
<dbReference type="PANTHER" id="PTHR22923">
    <property type="entry name" value="CEREBELLIN-RELATED"/>
    <property type="match status" value="1"/>
</dbReference>
<evidence type="ECO:0000313" key="6">
    <source>
        <dbReference type="Ensembl" id="ENSSMAP00000063859.1"/>
    </source>
</evidence>
<proteinExistence type="predicted"/>
<reference evidence="6" key="1">
    <citation type="submission" date="2023-05" db="EMBL/GenBank/DDBJ databases">
        <title>High-quality long-read genome of Scophthalmus maximus.</title>
        <authorList>
            <person name="Lien S."/>
            <person name="Martinez P."/>
        </authorList>
    </citation>
    <scope>NUCLEOTIDE SEQUENCE [LARGE SCALE GENOMIC DNA]</scope>
</reference>
<evidence type="ECO:0000256" key="2">
    <source>
        <dbReference type="ARBA" id="ARBA00022525"/>
    </source>
</evidence>
<dbReference type="SUPFAM" id="SSF49842">
    <property type="entry name" value="TNF-like"/>
    <property type="match status" value="1"/>
</dbReference>
<dbReference type="InterPro" id="IPR001073">
    <property type="entry name" value="C1q_dom"/>
</dbReference>
<accession>A0A8D3DWF0</accession>
<dbReference type="PRINTS" id="PR00007">
    <property type="entry name" value="COMPLEMNTC1Q"/>
</dbReference>
<dbReference type="InterPro" id="IPR050822">
    <property type="entry name" value="Cerebellin_Synaptic_Org"/>
</dbReference>
<evidence type="ECO:0000256" key="3">
    <source>
        <dbReference type="ARBA" id="ARBA00022729"/>
    </source>
</evidence>
<dbReference type="PROSITE" id="PS50871">
    <property type="entry name" value="C1Q"/>
    <property type="match status" value="1"/>
</dbReference>
<dbReference type="InterPro" id="IPR008983">
    <property type="entry name" value="Tumour_necrosis_fac-like_dom"/>
</dbReference>
<dbReference type="Pfam" id="PF00386">
    <property type="entry name" value="C1q"/>
    <property type="match status" value="1"/>
</dbReference>
<organism evidence="6 7">
    <name type="scientific">Scophthalmus maximus</name>
    <name type="common">Turbot</name>
    <name type="synonym">Psetta maxima</name>
    <dbReference type="NCBI Taxonomy" id="52904"/>
    <lineage>
        <taxon>Eukaryota</taxon>
        <taxon>Metazoa</taxon>
        <taxon>Chordata</taxon>
        <taxon>Craniata</taxon>
        <taxon>Vertebrata</taxon>
        <taxon>Euteleostomi</taxon>
        <taxon>Actinopterygii</taxon>
        <taxon>Neopterygii</taxon>
        <taxon>Teleostei</taxon>
        <taxon>Neoteleostei</taxon>
        <taxon>Acanthomorphata</taxon>
        <taxon>Carangaria</taxon>
        <taxon>Pleuronectiformes</taxon>
        <taxon>Pleuronectoidei</taxon>
        <taxon>Scophthalmidae</taxon>
        <taxon>Scophthalmus</taxon>
    </lineage>
</organism>
<feature type="domain" description="C1q" evidence="5">
    <location>
        <begin position="94"/>
        <end position="234"/>
    </location>
</feature>
<evidence type="ECO:0000256" key="1">
    <source>
        <dbReference type="ARBA" id="ARBA00004613"/>
    </source>
</evidence>
<feature type="signal peptide" evidence="4">
    <location>
        <begin position="1"/>
        <end position="19"/>
    </location>
</feature>
<dbReference type="PANTHER" id="PTHR22923:SF102">
    <property type="entry name" value="CEREBELLIN 13-RELATED"/>
    <property type="match status" value="1"/>
</dbReference>
<dbReference type="SMART" id="SM00110">
    <property type="entry name" value="C1Q"/>
    <property type="match status" value="1"/>
</dbReference>
<name>A0A8D3DWF0_SCOMX</name>
<protein>
    <recommendedName>
        <fullName evidence="5">C1q domain-containing protein</fullName>
    </recommendedName>
</protein>
<dbReference type="GeneTree" id="ENSGT00940000163520"/>
<dbReference type="Proteomes" id="UP000694558">
    <property type="component" value="Chromosome 2"/>
</dbReference>
<keyword evidence="3 4" id="KW-0732">Signal</keyword>
<reference evidence="6" key="2">
    <citation type="submission" date="2025-08" db="UniProtKB">
        <authorList>
            <consortium name="Ensembl"/>
        </authorList>
    </citation>
    <scope>IDENTIFICATION</scope>
</reference>
<dbReference type="Gene3D" id="2.60.120.40">
    <property type="match status" value="1"/>
</dbReference>